<evidence type="ECO:0000256" key="3">
    <source>
        <dbReference type="ARBA" id="ARBA00022722"/>
    </source>
</evidence>
<evidence type="ECO:0000256" key="4">
    <source>
        <dbReference type="ARBA" id="ARBA00022759"/>
    </source>
</evidence>
<dbReference type="Pfam" id="PF00665">
    <property type="entry name" value="rve"/>
    <property type="match status" value="1"/>
</dbReference>
<dbReference type="InterPro" id="IPR043502">
    <property type="entry name" value="DNA/RNA_pol_sf"/>
</dbReference>
<dbReference type="CDD" id="cd09274">
    <property type="entry name" value="RNase_HI_RT_Ty3"/>
    <property type="match status" value="1"/>
</dbReference>
<dbReference type="InterPro" id="IPR050951">
    <property type="entry name" value="Retrovirus_Pol_polyprotein"/>
</dbReference>
<dbReference type="InterPro" id="IPR041373">
    <property type="entry name" value="RT_RNaseH"/>
</dbReference>
<keyword evidence="2" id="KW-0548">Nucleotidyltransferase</keyword>
<dbReference type="SUPFAM" id="SSF53098">
    <property type="entry name" value="Ribonuclease H-like"/>
    <property type="match status" value="1"/>
</dbReference>
<dbReference type="InterPro" id="IPR043128">
    <property type="entry name" value="Rev_trsase/Diguanyl_cyclase"/>
</dbReference>
<dbReference type="OrthoDB" id="8962223at2759"/>
<dbReference type="Pfam" id="PF02023">
    <property type="entry name" value="SCAN"/>
    <property type="match status" value="1"/>
</dbReference>
<feature type="compositionally biased region" description="Basic and acidic residues" evidence="8">
    <location>
        <begin position="358"/>
        <end position="367"/>
    </location>
</feature>
<evidence type="ECO:0000256" key="8">
    <source>
        <dbReference type="SAM" id="MobiDB-lite"/>
    </source>
</evidence>
<feature type="compositionally biased region" description="Low complexity" evidence="8">
    <location>
        <begin position="334"/>
        <end position="356"/>
    </location>
</feature>
<name>A0A9Q1CPD0_HOLLE</name>
<comment type="caution">
    <text evidence="10">The sequence shown here is derived from an EMBL/GenBank/DDBJ whole genome shotgun (WGS) entry which is preliminary data.</text>
</comment>
<evidence type="ECO:0000313" key="10">
    <source>
        <dbReference type="EMBL" id="KAJ8048610.1"/>
    </source>
</evidence>
<feature type="compositionally biased region" description="Polar residues" evidence="8">
    <location>
        <begin position="319"/>
        <end position="328"/>
    </location>
</feature>
<evidence type="ECO:0000256" key="7">
    <source>
        <dbReference type="SAM" id="Coils"/>
    </source>
</evidence>
<dbReference type="FunFam" id="3.30.420.10:FF:000032">
    <property type="entry name" value="Retrovirus-related Pol polyprotein from transposon 297-like Protein"/>
    <property type="match status" value="1"/>
</dbReference>
<feature type="coiled-coil region" evidence="7">
    <location>
        <begin position="78"/>
        <end position="118"/>
    </location>
</feature>
<dbReference type="Gene3D" id="1.10.4020.10">
    <property type="entry name" value="DNA breaking-rejoining enzymes"/>
    <property type="match status" value="1"/>
</dbReference>
<dbReference type="InterPro" id="IPR003309">
    <property type="entry name" value="SCAN_dom"/>
</dbReference>
<evidence type="ECO:0000313" key="11">
    <source>
        <dbReference type="Proteomes" id="UP001152320"/>
    </source>
</evidence>
<dbReference type="InterPro" id="IPR054465">
    <property type="entry name" value="Integrase_p58-like_C"/>
</dbReference>
<dbReference type="SUPFAM" id="SSF47353">
    <property type="entry name" value="Retrovirus capsid dimerization domain-like"/>
    <property type="match status" value="1"/>
</dbReference>
<dbReference type="FunFam" id="3.30.70.270:FF:000115">
    <property type="entry name" value="Polyprotein of retroviral origin, putative"/>
    <property type="match status" value="1"/>
</dbReference>
<dbReference type="Gene3D" id="1.10.340.70">
    <property type="match status" value="1"/>
</dbReference>
<evidence type="ECO:0000256" key="1">
    <source>
        <dbReference type="ARBA" id="ARBA00022679"/>
    </source>
</evidence>
<dbReference type="PROSITE" id="PS50994">
    <property type="entry name" value="INTEGRASE"/>
    <property type="match status" value="1"/>
</dbReference>
<sequence length="1379" mass="157095">MPFNLDKFVASPSVEELDSLKKSEIVKVAKHYGIEFQPLMRKDEVKRYVLEYLVDESILPITVLETAITVPTDNTFELKRLEIEMNKEIRLKEMEREREKEEREMQMQMQREKEAREHEFRLKQLELGVIKGSDPKIGLDTGGLFDVSKHVKFVPKFQEDNVEKFFNHFEKLGEQLKWPRDKWSILIQSNFTGKAQEVYSALSIEDSMDYDKVKKAILQAYELVPEAYRQKFRKYRKADTQTYVEFAYQKERHFDRWCASKKVSTFDTLRQLMLVEEFKRCVNDDIKTHLEENKADKLSEVANLADQYALTHKFGKVGQTQNKGQFSRPNKKYGNSSGTTSNSGSQSGSISPTNSGKKQPDLSRQKNDQVSSNKAAFKDITCGFCHKKGHTMANCFTLAKLKETETASNALANVENSSEVVVTLRPNSNDKIKEEYLPFVSEGFISLDGNSAHPPVKIKILRDTGATQSLLLDGVLPLSDSTSTGANVLIQGVECGFISVPLHKINLKSDLVSGSVIVGVRPTLPVKGVSLLLGNDLAGGKVVANAILTDKPCDYNNTEQLEKEFPNLFPACAVTRAMSQKLAMDDKFKHPPSKSEDTVPKSGTSRESCEDDNLEHPLSKNEGMISENKDDKLNHPPSKIEELVPKNGTTLPKEESESGKDSSENIHESEDSWYGLSQSFMTNLNDSQDCESPGPTHSEGVEQEKSKMSDTLHRDQLSVQQQHDEELQPLIAGALTEDESKDVPVCFYLKNNILMRKWRPPDALLDEEWRIYHQIVVPRTYRREILSIAHEMPFAGHLGVNKTYHRILNHFYWPKLKSDVAKFCKTCHSCQMVGKPNQNIPAAPLKPIPAFEEPFSRVIIDCVGPLPKSRAGHQYILTIMCASTRFPEAIPLRNIKARTVLQAVLKFFTLFGLPKEIQSDQGSNFMSTVFQQMLYELGIDQIKSSAYHPESQGALERFHQTLKNMLKTYCHDNERDWDEGIPFVMFAARESIQESLGFSPFELVFGHTVRGPLKLLKEKWLSDPGEDIHLLDYVSRFKDRLHGACELAQENLRHSQKKMKAWYDKTTVKREFKPGDKVLVFLPVSGQPLQARFQGPYVIERKVSDTDYVILTPDKRKSKRVCHINMMKRYYEREDCDISKNESVHDVNSNTNDTGDQVCIINADHELSNDEIKAKVEGIDKFPAPTDKRQLMRFLGMAGYYRRFCPNFSDIAAPLTKLLKKNEKFDWTDNCQAAFELLKKALMSSPVLIAPDFEKQFKLAVDASDNGIGAVLLQADEHGVDHPVCYYSKKFDKHQKNYSTIEKETLALILGLQHFDVYLGTTSFPITVYTDHNPLTFLSKMKNKNQRLMRWSLFLQSYNVDIKHIKGKDNVVPDSLSRI</sequence>
<feature type="region of interest" description="Disordered" evidence="8">
    <location>
        <begin position="319"/>
        <end position="371"/>
    </location>
</feature>
<keyword evidence="7" id="KW-0175">Coiled coil</keyword>
<feature type="compositionally biased region" description="Basic and acidic residues" evidence="8">
    <location>
        <begin position="627"/>
        <end position="644"/>
    </location>
</feature>
<feature type="region of interest" description="Disordered" evidence="8">
    <location>
        <begin position="683"/>
        <end position="723"/>
    </location>
</feature>
<dbReference type="SUPFAM" id="SSF56672">
    <property type="entry name" value="DNA/RNA polymerases"/>
    <property type="match status" value="1"/>
</dbReference>
<dbReference type="Pfam" id="PF22938">
    <property type="entry name" value="Integrase_p58_C"/>
    <property type="match status" value="1"/>
</dbReference>
<dbReference type="FunFam" id="1.10.340.70:FF:000001">
    <property type="entry name" value="Retrovirus-related Pol polyprotein from transposon gypsy-like Protein"/>
    <property type="match status" value="1"/>
</dbReference>
<dbReference type="GO" id="GO:0003964">
    <property type="term" value="F:RNA-directed DNA polymerase activity"/>
    <property type="evidence" value="ECO:0007669"/>
    <property type="project" value="UniProtKB-KW"/>
</dbReference>
<keyword evidence="3" id="KW-0540">Nuclease</keyword>
<dbReference type="InterPro" id="IPR038269">
    <property type="entry name" value="SCAN_sf"/>
</dbReference>
<dbReference type="PANTHER" id="PTHR37984:SF15">
    <property type="entry name" value="INTEGRASE CATALYTIC DOMAIN-CONTAINING PROTEIN"/>
    <property type="match status" value="1"/>
</dbReference>
<feature type="domain" description="Integrase catalytic" evidence="9">
    <location>
        <begin position="850"/>
        <end position="1008"/>
    </location>
</feature>
<organism evidence="10 11">
    <name type="scientific">Holothuria leucospilota</name>
    <name type="common">Black long sea cucumber</name>
    <name type="synonym">Mertensiothuria leucospilota</name>
    <dbReference type="NCBI Taxonomy" id="206669"/>
    <lineage>
        <taxon>Eukaryota</taxon>
        <taxon>Metazoa</taxon>
        <taxon>Echinodermata</taxon>
        <taxon>Eleutherozoa</taxon>
        <taxon>Echinozoa</taxon>
        <taxon>Holothuroidea</taxon>
        <taxon>Aspidochirotacea</taxon>
        <taxon>Aspidochirotida</taxon>
        <taxon>Holothuriidae</taxon>
        <taxon>Holothuria</taxon>
    </lineage>
</organism>
<dbReference type="GO" id="GO:0004519">
    <property type="term" value="F:endonuclease activity"/>
    <property type="evidence" value="ECO:0007669"/>
    <property type="project" value="UniProtKB-KW"/>
</dbReference>
<evidence type="ECO:0000259" key="9">
    <source>
        <dbReference type="PROSITE" id="PS50994"/>
    </source>
</evidence>
<keyword evidence="6" id="KW-0695">RNA-directed DNA polymerase</keyword>
<proteinExistence type="predicted"/>
<feature type="compositionally biased region" description="Basic and acidic residues" evidence="8">
    <location>
        <begin position="585"/>
        <end position="599"/>
    </location>
</feature>
<dbReference type="InterPro" id="IPR041588">
    <property type="entry name" value="Integrase_H2C2"/>
</dbReference>
<dbReference type="GO" id="GO:0016787">
    <property type="term" value="F:hydrolase activity"/>
    <property type="evidence" value="ECO:0007669"/>
    <property type="project" value="UniProtKB-KW"/>
</dbReference>
<evidence type="ECO:0000256" key="5">
    <source>
        <dbReference type="ARBA" id="ARBA00022801"/>
    </source>
</evidence>
<keyword evidence="1" id="KW-0808">Transferase</keyword>
<evidence type="ECO:0000256" key="2">
    <source>
        <dbReference type="ARBA" id="ARBA00022695"/>
    </source>
</evidence>
<dbReference type="InterPro" id="IPR012337">
    <property type="entry name" value="RNaseH-like_sf"/>
</dbReference>
<feature type="region of interest" description="Disordered" evidence="8">
    <location>
        <begin position="585"/>
        <end position="668"/>
    </location>
</feature>
<dbReference type="Pfam" id="PF17917">
    <property type="entry name" value="RT_RNaseH"/>
    <property type="match status" value="1"/>
</dbReference>
<accession>A0A9Q1CPD0</accession>
<feature type="compositionally biased region" description="Basic and acidic residues" evidence="8">
    <location>
        <begin position="699"/>
        <end position="723"/>
    </location>
</feature>
<dbReference type="FunFam" id="3.10.20.370:FF:000001">
    <property type="entry name" value="Retrovirus-related Pol polyprotein from transposon 17.6-like protein"/>
    <property type="match status" value="1"/>
</dbReference>
<gene>
    <name evidence="10" type="ORF">HOLleu_00987</name>
</gene>
<dbReference type="Proteomes" id="UP001152320">
    <property type="component" value="Chromosome 1"/>
</dbReference>
<dbReference type="GO" id="GO:0015074">
    <property type="term" value="P:DNA integration"/>
    <property type="evidence" value="ECO:0007669"/>
    <property type="project" value="InterPro"/>
</dbReference>
<dbReference type="PANTHER" id="PTHR37984">
    <property type="entry name" value="PROTEIN CBG26694"/>
    <property type="match status" value="1"/>
</dbReference>
<dbReference type="GO" id="GO:0003676">
    <property type="term" value="F:nucleic acid binding"/>
    <property type="evidence" value="ECO:0007669"/>
    <property type="project" value="InterPro"/>
</dbReference>
<evidence type="ECO:0000256" key="6">
    <source>
        <dbReference type="ARBA" id="ARBA00022918"/>
    </source>
</evidence>
<keyword evidence="5" id="KW-0378">Hydrolase</keyword>
<keyword evidence="4" id="KW-0255">Endonuclease</keyword>
<dbReference type="InterPro" id="IPR001584">
    <property type="entry name" value="Integrase_cat-core"/>
</dbReference>
<dbReference type="EMBL" id="JAIZAY010000001">
    <property type="protein sequence ID" value="KAJ8048610.1"/>
    <property type="molecule type" value="Genomic_DNA"/>
</dbReference>
<protein>
    <recommendedName>
        <fullName evidence="9">Integrase catalytic domain-containing protein</fullName>
    </recommendedName>
</protein>
<feature type="compositionally biased region" description="Basic and acidic residues" evidence="8">
    <location>
        <begin position="652"/>
        <end position="668"/>
    </location>
</feature>
<dbReference type="Gene3D" id="3.30.420.10">
    <property type="entry name" value="Ribonuclease H-like superfamily/Ribonuclease H"/>
    <property type="match status" value="1"/>
</dbReference>
<dbReference type="Gene3D" id="3.30.70.270">
    <property type="match status" value="1"/>
</dbReference>
<dbReference type="Pfam" id="PF17921">
    <property type="entry name" value="Integrase_H2C2"/>
    <property type="match status" value="1"/>
</dbReference>
<reference evidence="10" key="1">
    <citation type="submission" date="2021-10" db="EMBL/GenBank/DDBJ databases">
        <title>Tropical sea cucumber genome reveals ecological adaptation and Cuvierian tubules defense mechanism.</title>
        <authorList>
            <person name="Chen T."/>
        </authorList>
    </citation>
    <scope>NUCLEOTIDE SEQUENCE</scope>
    <source>
        <strain evidence="10">Nanhai2018</strain>
        <tissue evidence="10">Muscle</tissue>
    </source>
</reference>
<keyword evidence="11" id="KW-1185">Reference proteome</keyword>
<dbReference type="InterPro" id="IPR036397">
    <property type="entry name" value="RNaseH_sf"/>
</dbReference>